<evidence type="ECO:0000313" key="3">
    <source>
        <dbReference type="Proteomes" id="UP000192288"/>
    </source>
</evidence>
<dbReference type="NCBIfam" id="NF010181">
    <property type="entry name" value="PRK13660.1"/>
    <property type="match status" value="1"/>
</dbReference>
<organism evidence="2 3">
    <name type="scientific">Leuconostoc pseudomesenteroides</name>
    <dbReference type="NCBI Taxonomy" id="33968"/>
    <lineage>
        <taxon>Bacteria</taxon>
        <taxon>Bacillati</taxon>
        <taxon>Bacillota</taxon>
        <taxon>Bacilli</taxon>
        <taxon>Lactobacillales</taxon>
        <taxon>Lactobacillaceae</taxon>
        <taxon>Leuconostoc</taxon>
    </lineage>
</organism>
<dbReference type="EMBL" id="MPLS01000010">
    <property type="protein sequence ID" value="ORI98007.1"/>
    <property type="molecule type" value="Genomic_DNA"/>
</dbReference>
<comment type="caution">
    <text evidence="2">The sequence shown here is derived from an EMBL/GenBank/DDBJ whole genome shotgun (WGS) entry which is preliminary data.</text>
</comment>
<evidence type="ECO:0000256" key="1">
    <source>
        <dbReference type="HAMAP-Rule" id="MF_01575"/>
    </source>
</evidence>
<dbReference type="AlphaFoldDB" id="A0A1X0VE45"/>
<sequence>MRLWVTGYRNYELGTFGDQDPKIKVIKFALKQALKTQLDEGLEWVITGGQLGIEQWVVSVVQELKRDYPNLKVAMMLPFKNFGGQWQSKNQERLHDLIAQSDFAESVSTQEYQVSGQLRAYQQFMLSHTDGALLIYDADYPGKTQFDSQIIQAYQKKTPYPLTQIDMMALQDYATEYEEQRIENIIFDE</sequence>
<reference evidence="2 3" key="1">
    <citation type="journal article" date="2017" name="Front. Microbiol.">
        <title>Genomic Characterization of Dairy Associated Leuconostoc Species and Diversity of Leuconostocs in Undefined Mixed Mesophilic Starter Cultures.</title>
        <authorList>
            <person name="Frantzen C.A."/>
            <person name="Kot W."/>
            <person name="Pedersen T.B."/>
            <person name="Ardo Y.M."/>
            <person name="Broadbent J.R."/>
            <person name="Neve H."/>
            <person name="Hansen L.H."/>
            <person name="Dal Bello F."/>
            <person name="Ostlie H.M."/>
            <person name="Kleppen H.P."/>
            <person name="Vogensen F.K."/>
            <person name="Holo H."/>
        </authorList>
    </citation>
    <scope>NUCLEOTIDE SEQUENCE [LARGE SCALE GENOMIC DNA]</scope>
    <source>
        <strain evidence="2 3">LMGCF08</strain>
    </source>
</reference>
<dbReference type="Proteomes" id="UP000192288">
    <property type="component" value="Unassembled WGS sequence"/>
</dbReference>
<name>A0A1X0VE45_LEUPS</name>
<dbReference type="SUPFAM" id="SSF102405">
    <property type="entry name" value="MCP/YpsA-like"/>
    <property type="match status" value="1"/>
</dbReference>
<gene>
    <name evidence="2" type="ORF">BMR96_04145</name>
</gene>
<accession>A0A1X0VE45</accession>
<dbReference type="PANTHER" id="PTHR38440">
    <property type="entry name" value="UPF0398 PROTEIN YPSA"/>
    <property type="match status" value="1"/>
</dbReference>
<protein>
    <recommendedName>
        <fullName evidence="1">UPF0398 protein BMR96_04145</fullName>
    </recommendedName>
</protein>
<dbReference type="STRING" id="33968.BMS77_05570"/>
<dbReference type="PANTHER" id="PTHR38440:SF1">
    <property type="entry name" value="UPF0398 PROTEIN SPR0331"/>
    <property type="match status" value="1"/>
</dbReference>
<dbReference type="RefSeq" id="WP_004915334.1">
    <property type="nucleotide sequence ID" value="NZ_MPLS01000010.1"/>
</dbReference>
<comment type="similarity">
    <text evidence="1">Belongs to the UPF0398 family.</text>
</comment>
<dbReference type="Gene3D" id="3.40.50.450">
    <property type="match status" value="1"/>
</dbReference>
<dbReference type="InterPro" id="IPR010697">
    <property type="entry name" value="YspA"/>
</dbReference>
<dbReference type="HAMAP" id="MF_01575">
    <property type="entry name" value="UPF0398"/>
    <property type="match status" value="1"/>
</dbReference>
<proteinExistence type="inferred from homology"/>
<dbReference type="PIRSF" id="PIRSF021290">
    <property type="entry name" value="DUF1273"/>
    <property type="match status" value="1"/>
</dbReference>
<dbReference type="Pfam" id="PF06908">
    <property type="entry name" value="YpsA"/>
    <property type="match status" value="1"/>
</dbReference>
<dbReference type="eggNOG" id="COG4474">
    <property type="taxonomic scope" value="Bacteria"/>
</dbReference>
<evidence type="ECO:0000313" key="2">
    <source>
        <dbReference type="EMBL" id="ORI98007.1"/>
    </source>
</evidence>